<dbReference type="GO" id="GO:0005524">
    <property type="term" value="F:ATP binding"/>
    <property type="evidence" value="ECO:0007669"/>
    <property type="project" value="UniProtKB-KW"/>
</dbReference>
<accession>A0A6A0BBV6</accession>
<dbReference type="InterPro" id="IPR001650">
    <property type="entry name" value="Helicase_C-like"/>
</dbReference>
<dbReference type="Proteomes" id="UP000480303">
    <property type="component" value="Unassembled WGS sequence"/>
</dbReference>
<protein>
    <recommendedName>
        <fullName evidence="6">Helicase C-terminal domain-containing protein</fullName>
    </recommendedName>
</protein>
<dbReference type="InterPro" id="IPR050079">
    <property type="entry name" value="DEAD_box_RNA_helicase"/>
</dbReference>
<keyword evidence="4" id="KW-0067">ATP-binding</keyword>
<dbReference type="PROSITE" id="PS51194">
    <property type="entry name" value="HELICASE_CTER"/>
    <property type="match status" value="1"/>
</dbReference>
<name>A0A6A0BBV6_9LACT</name>
<keyword evidence="2" id="KW-0378">Hydrolase</keyword>
<dbReference type="RefSeq" id="WP_228462015.1">
    <property type="nucleotide sequence ID" value="NZ_BLLI01000040.1"/>
</dbReference>
<evidence type="ECO:0000256" key="4">
    <source>
        <dbReference type="ARBA" id="ARBA00022840"/>
    </source>
</evidence>
<dbReference type="GO" id="GO:0003724">
    <property type="term" value="F:RNA helicase activity"/>
    <property type="evidence" value="ECO:0007669"/>
    <property type="project" value="TreeGrafter"/>
</dbReference>
<comment type="similarity">
    <text evidence="5">Belongs to the DEAD box helicase family.</text>
</comment>
<gene>
    <name evidence="7" type="ORF">Hs30E_13730</name>
</gene>
<proteinExistence type="inferred from homology"/>
<dbReference type="InterPro" id="IPR027417">
    <property type="entry name" value="P-loop_NTPase"/>
</dbReference>
<organism evidence="7 8">
    <name type="scientific">Pseudolactococcus hodotermopsidis</name>
    <dbReference type="NCBI Taxonomy" id="2709157"/>
    <lineage>
        <taxon>Bacteria</taxon>
        <taxon>Bacillati</taxon>
        <taxon>Bacillota</taxon>
        <taxon>Bacilli</taxon>
        <taxon>Lactobacillales</taxon>
        <taxon>Streptococcaceae</taxon>
        <taxon>Pseudolactococcus</taxon>
    </lineage>
</organism>
<keyword evidence="1" id="KW-0547">Nucleotide-binding</keyword>
<evidence type="ECO:0000313" key="8">
    <source>
        <dbReference type="Proteomes" id="UP000480303"/>
    </source>
</evidence>
<keyword evidence="8" id="KW-1185">Reference proteome</keyword>
<evidence type="ECO:0000256" key="2">
    <source>
        <dbReference type="ARBA" id="ARBA00022801"/>
    </source>
</evidence>
<dbReference type="Pfam" id="PF00271">
    <property type="entry name" value="Helicase_C"/>
    <property type="match status" value="1"/>
</dbReference>
<reference evidence="7 8" key="1">
    <citation type="submission" date="2020-02" db="EMBL/GenBank/DDBJ databases">
        <title>Draft genome sequence of Lactococcus sp. Hs30E4-3.</title>
        <authorList>
            <person name="Noda S."/>
            <person name="Yuki M."/>
            <person name="Ohkuma M."/>
        </authorList>
    </citation>
    <scope>NUCLEOTIDE SEQUENCE [LARGE SCALE GENOMIC DNA]</scope>
    <source>
        <strain evidence="7 8">Hs30E4-3</strain>
    </source>
</reference>
<dbReference type="GO" id="GO:0005829">
    <property type="term" value="C:cytosol"/>
    <property type="evidence" value="ECO:0007669"/>
    <property type="project" value="TreeGrafter"/>
</dbReference>
<evidence type="ECO:0000256" key="1">
    <source>
        <dbReference type="ARBA" id="ARBA00022741"/>
    </source>
</evidence>
<dbReference type="Gene3D" id="3.40.50.300">
    <property type="entry name" value="P-loop containing nucleotide triphosphate hydrolases"/>
    <property type="match status" value="1"/>
</dbReference>
<evidence type="ECO:0000256" key="5">
    <source>
        <dbReference type="ARBA" id="ARBA00038437"/>
    </source>
</evidence>
<sequence>MATDVAARGIDVADIAVVYNFDLPDTVAPYTHRIGRTARFEKIGKAISLVSTAVRLC</sequence>
<feature type="domain" description="Helicase C-terminal" evidence="6">
    <location>
        <begin position="1"/>
        <end position="57"/>
    </location>
</feature>
<dbReference type="PANTHER" id="PTHR47959:SF1">
    <property type="entry name" value="ATP-DEPENDENT RNA HELICASE DBPA"/>
    <property type="match status" value="1"/>
</dbReference>
<dbReference type="PANTHER" id="PTHR47959">
    <property type="entry name" value="ATP-DEPENDENT RNA HELICASE RHLE-RELATED"/>
    <property type="match status" value="1"/>
</dbReference>
<comment type="caution">
    <text evidence="7">The sequence shown here is derived from an EMBL/GenBank/DDBJ whole genome shotgun (WGS) entry which is preliminary data.</text>
</comment>
<evidence type="ECO:0000259" key="6">
    <source>
        <dbReference type="PROSITE" id="PS51194"/>
    </source>
</evidence>
<dbReference type="SUPFAM" id="SSF52540">
    <property type="entry name" value="P-loop containing nucleoside triphosphate hydrolases"/>
    <property type="match status" value="1"/>
</dbReference>
<evidence type="ECO:0000256" key="3">
    <source>
        <dbReference type="ARBA" id="ARBA00022806"/>
    </source>
</evidence>
<dbReference type="GO" id="GO:0016787">
    <property type="term" value="F:hydrolase activity"/>
    <property type="evidence" value="ECO:0007669"/>
    <property type="project" value="UniProtKB-KW"/>
</dbReference>
<keyword evidence="3" id="KW-0347">Helicase</keyword>
<dbReference type="EMBL" id="BLLI01000040">
    <property type="protein sequence ID" value="GFH42822.1"/>
    <property type="molecule type" value="Genomic_DNA"/>
</dbReference>
<evidence type="ECO:0000313" key="7">
    <source>
        <dbReference type="EMBL" id="GFH42822.1"/>
    </source>
</evidence>
<dbReference type="AlphaFoldDB" id="A0A6A0BBV6"/>